<gene>
    <name evidence="2" type="ORF">V8G54_012099</name>
</gene>
<keyword evidence="1" id="KW-1133">Transmembrane helix</keyword>
<feature type="transmembrane region" description="Helical" evidence="1">
    <location>
        <begin position="12"/>
        <end position="29"/>
    </location>
</feature>
<feature type="transmembrane region" description="Helical" evidence="1">
    <location>
        <begin position="50"/>
        <end position="73"/>
    </location>
</feature>
<dbReference type="Proteomes" id="UP001374535">
    <property type="component" value="Chromosome 4"/>
</dbReference>
<dbReference type="AlphaFoldDB" id="A0AAQ3NSB1"/>
<reference evidence="2 3" key="1">
    <citation type="journal article" date="2023" name="Life. Sci Alliance">
        <title>Evolutionary insights into 3D genome organization and epigenetic landscape of Vigna mungo.</title>
        <authorList>
            <person name="Junaid A."/>
            <person name="Singh B."/>
            <person name="Bhatia S."/>
        </authorList>
    </citation>
    <scope>NUCLEOTIDE SEQUENCE [LARGE SCALE GENOMIC DNA]</scope>
    <source>
        <strain evidence="2">Urdbean</strain>
    </source>
</reference>
<sequence>MLEWIRRPTWSTHFNFLITLTEIIFHFIPMDTNLHKTIFTKHILFRTIPASNIVVIMSPIVLSLILCLYTIIIPSLYTVPQNSSNILSLSLCLHIIIILSLYTVP</sequence>
<accession>A0AAQ3NSB1</accession>
<evidence type="ECO:0000313" key="2">
    <source>
        <dbReference type="EMBL" id="WVZ14533.1"/>
    </source>
</evidence>
<evidence type="ECO:0000256" key="1">
    <source>
        <dbReference type="SAM" id="Phobius"/>
    </source>
</evidence>
<protein>
    <submittedName>
        <fullName evidence="2">Uncharacterized protein</fullName>
    </submittedName>
</protein>
<keyword evidence="3" id="KW-1185">Reference proteome</keyword>
<organism evidence="2 3">
    <name type="scientific">Vigna mungo</name>
    <name type="common">Black gram</name>
    <name type="synonym">Phaseolus mungo</name>
    <dbReference type="NCBI Taxonomy" id="3915"/>
    <lineage>
        <taxon>Eukaryota</taxon>
        <taxon>Viridiplantae</taxon>
        <taxon>Streptophyta</taxon>
        <taxon>Embryophyta</taxon>
        <taxon>Tracheophyta</taxon>
        <taxon>Spermatophyta</taxon>
        <taxon>Magnoliopsida</taxon>
        <taxon>eudicotyledons</taxon>
        <taxon>Gunneridae</taxon>
        <taxon>Pentapetalae</taxon>
        <taxon>rosids</taxon>
        <taxon>fabids</taxon>
        <taxon>Fabales</taxon>
        <taxon>Fabaceae</taxon>
        <taxon>Papilionoideae</taxon>
        <taxon>50 kb inversion clade</taxon>
        <taxon>NPAAA clade</taxon>
        <taxon>indigoferoid/millettioid clade</taxon>
        <taxon>Phaseoleae</taxon>
        <taxon>Vigna</taxon>
    </lineage>
</organism>
<dbReference type="EMBL" id="CP144697">
    <property type="protein sequence ID" value="WVZ14533.1"/>
    <property type="molecule type" value="Genomic_DNA"/>
</dbReference>
<evidence type="ECO:0000313" key="3">
    <source>
        <dbReference type="Proteomes" id="UP001374535"/>
    </source>
</evidence>
<name>A0AAQ3NSB1_VIGMU</name>
<keyword evidence="1" id="KW-0812">Transmembrane</keyword>
<keyword evidence="1" id="KW-0472">Membrane</keyword>
<proteinExistence type="predicted"/>
<feature type="transmembrane region" description="Helical" evidence="1">
    <location>
        <begin position="85"/>
        <end position="104"/>
    </location>
</feature>